<evidence type="ECO:0000256" key="1">
    <source>
        <dbReference type="SAM" id="Phobius"/>
    </source>
</evidence>
<organism evidence="2 3">
    <name type="scientific">Nocardioides zeae</name>
    <dbReference type="NCBI Taxonomy" id="1457234"/>
    <lineage>
        <taxon>Bacteria</taxon>
        <taxon>Bacillati</taxon>
        <taxon>Actinomycetota</taxon>
        <taxon>Actinomycetes</taxon>
        <taxon>Propionibacteriales</taxon>
        <taxon>Nocardioidaceae</taxon>
        <taxon>Nocardioides</taxon>
    </lineage>
</organism>
<protein>
    <submittedName>
        <fullName evidence="2">Uncharacterized protein</fullName>
    </submittedName>
</protein>
<feature type="transmembrane region" description="Helical" evidence="1">
    <location>
        <begin position="25"/>
        <end position="43"/>
    </location>
</feature>
<evidence type="ECO:0000313" key="2">
    <source>
        <dbReference type="EMBL" id="NEN77891.1"/>
    </source>
</evidence>
<dbReference type="EMBL" id="JAAGXA010000003">
    <property type="protein sequence ID" value="NEN77891.1"/>
    <property type="molecule type" value="Genomic_DNA"/>
</dbReference>
<sequence>MNDADLTVSSPLTGALRWVRRRGRLLLVALVAIVLLGAAALRFDLVARLGGPSDLERALRLLPATVTSVVYADSAATAARLDLEVERGSYADHEEEYAAAVAGAPWLAPLGASDLVTWEDTMDGGAWSALDVRWSAVGRTGATSYAVLELDGDVDLDAVGDELVDHGYTEAEVAGRRSFEMTDYAALGDYPFLTRVTFLDGHVLGIGEAGPLTEVADGDADSLADAGRFDAVLPDEDAEAAVLRQDSDCAAAVGSAVVPADGGVAGLVRLAPPRDADVERAAADRRGLVAAQGQDGADVAERLDLADVTVEVDDDVVVVRFRAAGSRLLETLEDGTLAACSVDQALG</sequence>
<dbReference type="Proteomes" id="UP000468687">
    <property type="component" value="Unassembled WGS sequence"/>
</dbReference>
<proteinExistence type="predicted"/>
<accession>A0A6P0HH28</accession>
<reference evidence="2 3" key="1">
    <citation type="journal article" date="2014" name="Int. J. Syst. Evol. Microbiol.">
        <title>Nocardioides zeae sp. nov., isolated from the stem of Zea mays.</title>
        <authorList>
            <person name="Glaeser S.P."/>
            <person name="McInroy J.A."/>
            <person name="Busse H.J."/>
            <person name="Kampfer P."/>
        </authorList>
    </citation>
    <scope>NUCLEOTIDE SEQUENCE [LARGE SCALE GENOMIC DNA]</scope>
    <source>
        <strain evidence="2 3">JCM 30728</strain>
    </source>
</reference>
<evidence type="ECO:0000313" key="3">
    <source>
        <dbReference type="Proteomes" id="UP000468687"/>
    </source>
</evidence>
<keyword evidence="1" id="KW-0472">Membrane</keyword>
<name>A0A6P0HH28_9ACTN</name>
<dbReference type="AlphaFoldDB" id="A0A6P0HH28"/>
<keyword evidence="1" id="KW-1133">Transmembrane helix</keyword>
<keyword evidence="1" id="KW-0812">Transmembrane</keyword>
<keyword evidence="3" id="KW-1185">Reference proteome</keyword>
<gene>
    <name evidence="2" type="ORF">G3T38_06340</name>
</gene>
<dbReference type="RefSeq" id="WP_163771245.1">
    <property type="nucleotide sequence ID" value="NZ_JAAGXA010000003.1"/>
</dbReference>
<comment type="caution">
    <text evidence="2">The sequence shown here is derived from an EMBL/GenBank/DDBJ whole genome shotgun (WGS) entry which is preliminary data.</text>
</comment>